<dbReference type="GO" id="GO:0006629">
    <property type="term" value="P:lipid metabolic process"/>
    <property type="evidence" value="ECO:0007669"/>
    <property type="project" value="InterPro"/>
</dbReference>
<dbReference type="RefSeq" id="WP_063250004.1">
    <property type="nucleotide sequence ID" value="NZ_CAACXN010000015.1"/>
</dbReference>
<dbReference type="STRING" id="33889.AVW13_11290"/>
<dbReference type="Gene3D" id="3.20.20.190">
    <property type="entry name" value="Phosphatidylinositol (PI) phosphodiesterase"/>
    <property type="match status" value="1"/>
</dbReference>
<keyword evidence="1" id="KW-1133">Transmembrane helix</keyword>
<evidence type="ECO:0000313" key="3">
    <source>
        <dbReference type="EMBL" id="VEW14690.1"/>
    </source>
</evidence>
<feature type="transmembrane region" description="Helical" evidence="1">
    <location>
        <begin position="21"/>
        <end position="41"/>
    </location>
</feature>
<keyword evidence="1" id="KW-0812">Transmembrane</keyword>
<dbReference type="EMBL" id="LQQR01000017">
    <property type="protein sequence ID" value="KZE19759.1"/>
    <property type="molecule type" value="Genomic_DNA"/>
</dbReference>
<protein>
    <submittedName>
        <fullName evidence="3">Uncharacterized protein</fullName>
    </submittedName>
</protein>
<dbReference type="Proteomes" id="UP000076612">
    <property type="component" value="Unassembled WGS sequence"/>
</dbReference>
<evidence type="ECO:0000256" key="1">
    <source>
        <dbReference type="SAM" id="Phobius"/>
    </source>
</evidence>
<gene>
    <name evidence="2" type="ORF">AVW13_11290</name>
    <name evidence="3" type="ORF">NCTC12391_02839</name>
</gene>
<proteinExistence type="predicted"/>
<dbReference type="Proteomes" id="UP000386281">
    <property type="component" value="Unassembled WGS sequence"/>
</dbReference>
<reference evidence="4" key="1">
    <citation type="submission" date="2016-01" db="EMBL/GenBank/DDBJ databases">
        <title>Draft genome of Chromobacterium sp. F49.</title>
        <authorList>
            <person name="Hong K.W."/>
        </authorList>
    </citation>
    <scope>NUCLEOTIDE SEQUENCE [LARGE SCALE GENOMIC DNA]</scope>
    <source>
        <strain evidence="4">M40</strain>
    </source>
</reference>
<dbReference type="GO" id="GO:0008081">
    <property type="term" value="F:phosphoric diester hydrolase activity"/>
    <property type="evidence" value="ECO:0007669"/>
    <property type="project" value="InterPro"/>
</dbReference>
<name>A0A165E5X5_9MICO</name>
<keyword evidence="1" id="KW-0472">Membrane</keyword>
<dbReference type="EMBL" id="CAACXN010000015">
    <property type="protein sequence ID" value="VEW14690.1"/>
    <property type="molecule type" value="Genomic_DNA"/>
</dbReference>
<evidence type="ECO:0000313" key="4">
    <source>
        <dbReference type="Proteomes" id="UP000076612"/>
    </source>
</evidence>
<sequence length="278" mass="28554">MSEDRIPMPEQPEPKKFNAPLWAGAVVVVGLIIVLLVNVFGDKDTLTVDDLNPPAVAALDGGSEVYPPNSELAFTENVKFGYLPAPTLTTLDDGTVVAADPETAAETLGLPDGLGGLTVDEFEDRTIKPPREGTEPGTPMTWQQVLDAVAGSTVVVPLIPDTATAEPALAAIAKADMAASTIVRTADAEVARAAADAGIAAMFVGDPTATAEKELADQGYTMVAVDAADAGDWTDSGLGVWATGVADKKQLDDLASQGVIGALATNPYAVLPSTVKTN</sequence>
<evidence type="ECO:0000313" key="2">
    <source>
        <dbReference type="EMBL" id="KZE19759.1"/>
    </source>
</evidence>
<reference evidence="2" key="2">
    <citation type="submission" date="2016-01" db="EMBL/GenBank/DDBJ databases">
        <authorList>
            <person name="Hong K.W."/>
        </authorList>
    </citation>
    <scope>NUCLEOTIDE SEQUENCE</scope>
    <source>
        <strain evidence="2">M40</strain>
    </source>
</reference>
<evidence type="ECO:0000313" key="5">
    <source>
        <dbReference type="Proteomes" id="UP000386281"/>
    </source>
</evidence>
<dbReference type="InterPro" id="IPR017946">
    <property type="entry name" value="PLC-like_Pdiesterase_TIM-brl"/>
</dbReference>
<dbReference type="AlphaFoldDB" id="A0A165E5X5"/>
<accession>A0A165E5X5</accession>
<reference evidence="3 5" key="3">
    <citation type="submission" date="2019-02" db="EMBL/GenBank/DDBJ databases">
        <authorList>
            <consortium name="Pathogen Informatics"/>
        </authorList>
    </citation>
    <scope>NUCLEOTIDE SEQUENCE [LARGE SCALE GENOMIC DNA]</scope>
    <source>
        <strain evidence="3 5">3012STDY7078520</strain>
    </source>
</reference>
<organism evidence="3 5">
    <name type="scientific">Brevibacterium casei</name>
    <dbReference type="NCBI Taxonomy" id="33889"/>
    <lineage>
        <taxon>Bacteria</taxon>
        <taxon>Bacillati</taxon>
        <taxon>Actinomycetota</taxon>
        <taxon>Actinomycetes</taxon>
        <taxon>Micrococcales</taxon>
        <taxon>Brevibacteriaceae</taxon>
        <taxon>Brevibacterium</taxon>
    </lineage>
</organism>